<dbReference type="OrthoDB" id="63589at2759"/>
<accession>A0A8H7UW51</accession>
<keyword evidence="5" id="KW-1133">Transmembrane helix</keyword>
<comment type="similarity">
    <text evidence="1">Belongs to the SMG8 family.</text>
</comment>
<organism evidence="6 7">
    <name type="scientific">Mucor plumbeus</name>
    <dbReference type="NCBI Taxonomy" id="97098"/>
    <lineage>
        <taxon>Eukaryota</taxon>
        <taxon>Fungi</taxon>
        <taxon>Fungi incertae sedis</taxon>
        <taxon>Mucoromycota</taxon>
        <taxon>Mucoromycotina</taxon>
        <taxon>Mucoromycetes</taxon>
        <taxon>Mucorales</taxon>
        <taxon>Mucorineae</taxon>
        <taxon>Mucoraceae</taxon>
        <taxon>Mucor</taxon>
    </lineage>
</organism>
<dbReference type="PANTHER" id="PTHR13091">
    <property type="entry name" value="AMPLIFIED IN BREAST CANCER 2-RELATED"/>
    <property type="match status" value="1"/>
</dbReference>
<comment type="caution">
    <text evidence="6">The sequence shown here is derived from an EMBL/GenBank/DDBJ whole genome shotgun (WGS) entry which is preliminary data.</text>
</comment>
<protein>
    <recommendedName>
        <fullName evidence="3">Nonsense-mediated mRNA decay factor SMG8</fullName>
    </recommendedName>
</protein>
<evidence type="ECO:0000256" key="4">
    <source>
        <dbReference type="SAM" id="MobiDB-lite"/>
    </source>
</evidence>
<proteinExistence type="inferred from homology"/>
<gene>
    <name evidence="6" type="ORF">INT46_001798</name>
</gene>
<dbReference type="EMBL" id="JAEPRC010000594">
    <property type="protein sequence ID" value="KAG2194288.1"/>
    <property type="molecule type" value="Genomic_DNA"/>
</dbReference>
<feature type="region of interest" description="Disordered" evidence="4">
    <location>
        <begin position="749"/>
        <end position="769"/>
    </location>
</feature>
<dbReference type="Proteomes" id="UP000650833">
    <property type="component" value="Unassembled WGS sequence"/>
</dbReference>
<sequence>MDDINKLLDKTDLLSLKNTGLTIISLYGVSEARNSLTIATLANTIVGANVFTSKHEPIKKPAIKLVEGIQFYLDKNSKTIYLFMDSNMNTTSLSDEKSFSASMMNHQSTATKALLFMLIISHLVIPILPPSFLPADFLSTLVALGQIKSNMHTHLAQYQSSCWKYWDIAVPNSLFEKKDNERISPGLMGWWGPAKGVPIVVFVIANVNFSNIVPATIKKMQDSLQIKLKNIFRALHLMPLKPEGNSLHPPVEVRSLFVLPSTAQPVIHIVPSIPKDLVNESKMNFSFDEPMSLSSYISSSEAASTSLYHDYSDKLLKNYVNIWTKTALTRHPLHNNFNNRKSDIPKVAPLPTGLQFTSAVVPLMSFIFNQSITEDGVEFKKVISTQYPSTKGMIQQIEVILRKKIRDNIEIERVFSKSHSIDVMQKCNETYLHDSPPFYTEQYHNWKKNNVMRMYRSLARGPCMEEYAARLERECDNVWKGGRQSCEHISLTGKACRLKIGHEKEIISSKQMRDERAVIVDPAKHNSGYKFFHACDCGKTQRVREDPFDIEDANIQFYDKFDCCLGIGRAALDMKKSTFGEDQELVLDYDEIPAYNSALLYLGAANTYKNNVGLDKVEGFMNNTNFLIPWSITTMNELKLRQQEAANTVVNATINDSVSSSMSPKITNDAFLRSSSNQPVTRESEWPVLGKSSSMQKTNMHIAAAPVVASLEAFPALGSNPVSTGTAPATFTTTSAMPSAISTATITATPPAPPTRQLFDTRRKRHHRARDRIQGLIRGYVGAEYECPNGHRFLSCGEGRVCKLGHAGHPKEHGNYFVHQDLPIYVICPCTYANNVNGIGNASSTNGNGNVNSANHNMEITAQLQRLYAVTPEEAITISIEPRIKINIPGTDENVTVNMDINGCLSFGPGGLYVFRLPFVYSDSNGSPIPVEIDVQKRLKSAILQKDCIKFHYKETDKWILPI</sequence>
<dbReference type="InterPro" id="IPR019354">
    <property type="entry name" value="SMG8-like"/>
</dbReference>
<evidence type="ECO:0000313" key="6">
    <source>
        <dbReference type="EMBL" id="KAG2194288.1"/>
    </source>
</evidence>
<evidence type="ECO:0000313" key="7">
    <source>
        <dbReference type="Proteomes" id="UP000650833"/>
    </source>
</evidence>
<dbReference type="GO" id="GO:0000184">
    <property type="term" value="P:nuclear-transcribed mRNA catabolic process, nonsense-mediated decay"/>
    <property type="evidence" value="ECO:0007669"/>
    <property type="project" value="UniProtKB-KW"/>
</dbReference>
<dbReference type="PANTHER" id="PTHR13091:SF0">
    <property type="entry name" value="NONSENSE-MEDIATED MRNA DECAY FACTOR SMG8"/>
    <property type="match status" value="1"/>
</dbReference>
<evidence type="ECO:0000256" key="3">
    <source>
        <dbReference type="ARBA" id="ARBA00029509"/>
    </source>
</evidence>
<evidence type="ECO:0000256" key="5">
    <source>
        <dbReference type="SAM" id="Phobius"/>
    </source>
</evidence>
<evidence type="ECO:0000256" key="2">
    <source>
        <dbReference type="ARBA" id="ARBA00023161"/>
    </source>
</evidence>
<keyword evidence="5" id="KW-0472">Membrane</keyword>
<feature type="transmembrane region" description="Helical" evidence="5">
    <location>
        <begin position="113"/>
        <end position="133"/>
    </location>
</feature>
<keyword evidence="7" id="KW-1185">Reference proteome</keyword>
<keyword evidence="2" id="KW-0866">Nonsense-mediated mRNA decay</keyword>
<dbReference type="AlphaFoldDB" id="A0A8H7UW51"/>
<evidence type="ECO:0000256" key="1">
    <source>
        <dbReference type="ARBA" id="ARBA00006443"/>
    </source>
</evidence>
<name>A0A8H7UW51_9FUNG</name>
<dbReference type="Pfam" id="PF10220">
    <property type="entry name" value="Smg8_Smg9"/>
    <property type="match status" value="4"/>
</dbReference>
<keyword evidence="5" id="KW-0812">Transmembrane</keyword>
<reference evidence="6" key="1">
    <citation type="submission" date="2020-12" db="EMBL/GenBank/DDBJ databases">
        <title>Metabolic potential, ecology and presence of endohyphal bacteria is reflected in genomic diversity of Mucoromycotina.</title>
        <authorList>
            <person name="Muszewska A."/>
            <person name="Okrasinska A."/>
            <person name="Steczkiewicz K."/>
            <person name="Drgas O."/>
            <person name="Orlowska M."/>
            <person name="Perlinska-Lenart U."/>
            <person name="Aleksandrzak-Piekarczyk T."/>
            <person name="Szatraj K."/>
            <person name="Zielenkiewicz U."/>
            <person name="Pilsyk S."/>
            <person name="Malc E."/>
            <person name="Mieczkowski P."/>
            <person name="Kruszewska J.S."/>
            <person name="Biernat P."/>
            <person name="Pawlowska J."/>
        </authorList>
    </citation>
    <scope>NUCLEOTIDE SEQUENCE</scope>
    <source>
        <strain evidence="6">CBS 226.32</strain>
    </source>
</reference>